<protein>
    <recommendedName>
        <fullName evidence="4">Knottins-like domain-containing protein</fullName>
    </recommendedName>
</protein>
<dbReference type="Proteomes" id="UP000593568">
    <property type="component" value="Unassembled WGS sequence"/>
</dbReference>
<reference evidence="5 6" key="1">
    <citation type="journal article" date="2019" name="Genome Biol. Evol.">
        <title>Insights into the evolution of the New World diploid cottons (Gossypium, subgenus Houzingenia) based on genome sequencing.</title>
        <authorList>
            <person name="Grover C.E."/>
            <person name="Arick M.A. 2nd"/>
            <person name="Thrash A."/>
            <person name="Conover J.L."/>
            <person name="Sanders W.S."/>
            <person name="Peterson D.G."/>
            <person name="Frelichowski J.E."/>
            <person name="Scheffler J.A."/>
            <person name="Scheffler B.E."/>
            <person name="Wendel J.F."/>
        </authorList>
    </citation>
    <scope>NUCLEOTIDE SEQUENCE [LARGE SCALE GENOMIC DNA]</scope>
    <source>
        <strain evidence="5">8</strain>
        <tissue evidence="5">Leaf</tissue>
    </source>
</reference>
<keyword evidence="3" id="KW-0295">Fungicide</keyword>
<accession>A0A7J9DDU9</accession>
<dbReference type="GO" id="GO:0031640">
    <property type="term" value="P:killing of cells of another organism"/>
    <property type="evidence" value="ECO:0007669"/>
    <property type="project" value="UniProtKB-KW"/>
</dbReference>
<evidence type="ECO:0000256" key="3">
    <source>
        <dbReference type="ARBA" id="ARBA00022577"/>
    </source>
</evidence>
<dbReference type="EMBL" id="JABEZW010000002">
    <property type="protein sequence ID" value="MBA0758902.1"/>
    <property type="molecule type" value="Genomic_DNA"/>
</dbReference>
<evidence type="ECO:0000256" key="1">
    <source>
        <dbReference type="ARBA" id="ARBA00006722"/>
    </source>
</evidence>
<dbReference type="GO" id="GO:0050832">
    <property type="term" value="P:defense response to fungus"/>
    <property type="evidence" value="ECO:0007669"/>
    <property type="project" value="UniProtKB-KW"/>
</dbReference>
<gene>
    <name evidence="5" type="ORF">Gotri_021859</name>
</gene>
<evidence type="ECO:0000313" key="6">
    <source>
        <dbReference type="Proteomes" id="UP000593568"/>
    </source>
</evidence>
<name>A0A7J9DDU9_9ROSI</name>
<organism evidence="5 6">
    <name type="scientific">Gossypium trilobum</name>
    <dbReference type="NCBI Taxonomy" id="34281"/>
    <lineage>
        <taxon>Eukaryota</taxon>
        <taxon>Viridiplantae</taxon>
        <taxon>Streptophyta</taxon>
        <taxon>Embryophyta</taxon>
        <taxon>Tracheophyta</taxon>
        <taxon>Spermatophyta</taxon>
        <taxon>Magnoliopsida</taxon>
        <taxon>eudicotyledons</taxon>
        <taxon>Gunneridae</taxon>
        <taxon>Pentapetalae</taxon>
        <taxon>rosids</taxon>
        <taxon>malvids</taxon>
        <taxon>Malvales</taxon>
        <taxon>Malvaceae</taxon>
        <taxon>Malvoideae</taxon>
        <taxon>Gossypium</taxon>
    </lineage>
</organism>
<evidence type="ECO:0000313" key="5">
    <source>
        <dbReference type="EMBL" id="MBA0758902.1"/>
    </source>
</evidence>
<dbReference type="InterPro" id="IPR008176">
    <property type="entry name" value="Defensin_plant"/>
</dbReference>
<feature type="domain" description="Knottins-like" evidence="4">
    <location>
        <begin position="10"/>
        <end position="44"/>
    </location>
</feature>
<dbReference type="InterPro" id="IPR036574">
    <property type="entry name" value="Scorpion_toxin-like_sf"/>
</dbReference>
<proteinExistence type="inferred from homology"/>
<dbReference type="InterPro" id="IPR003614">
    <property type="entry name" value="Knottins"/>
</dbReference>
<dbReference type="SUPFAM" id="SSF57095">
    <property type="entry name" value="Scorpion toxin-like"/>
    <property type="match status" value="1"/>
</dbReference>
<sequence length="135" mass="14987">MGPVVADGDKICESPSNAFKGLCLRDDNCDIVCKTEGFPNGDCKDACLLLFLQAARFRFTACIESFEVKVDLVSALAERSLKQNFEVVLTNTTEPEVIYAARAFIMQLIGGLLMLNKSSCGVMPRIFRYKAFRMN</sequence>
<dbReference type="PRINTS" id="PR00288">
    <property type="entry name" value="PUROTHIONIN"/>
</dbReference>
<dbReference type="Gene3D" id="3.30.30.10">
    <property type="entry name" value="Knottin, scorpion toxin-like"/>
    <property type="match status" value="1"/>
</dbReference>
<evidence type="ECO:0000256" key="2">
    <source>
        <dbReference type="ARBA" id="ARBA00022529"/>
    </source>
</evidence>
<keyword evidence="2" id="KW-0929">Antimicrobial</keyword>
<dbReference type="AlphaFoldDB" id="A0A7J9DDU9"/>
<comment type="caution">
    <text evidence="5">The sequence shown here is derived from an EMBL/GenBank/DDBJ whole genome shotgun (WGS) entry which is preliminary data.</text>
</comment>
<dbReference type="Pfam" id="PF00304">
    <property type="entry name" value="Gamma-thionin"/>
    <property type="match status" value="1"/>
</dbReference>
<keyword evidence="6" id="KW-1185">Reference proteome</keyword>
<evidence type="ECO:0000259" key="4">
    <source>
        <dbReference type="Pfam" id="PF00304"/>
    </source>
</evidence>
<dbReference type="PROSITE" id="PS00940">
    <property type="entry name" value="GAMMA_THIONIN"/>
    <property type="match status" value="1"/>
</dbReference>
<comment type="similarity">
    <text evidence="1">Belongs to the DEFL family.</text>
</comment>